<proteinExistence type="predicted"/>
<protein>
    <submittedName>
        <fullName evidence="2">Uncharacterized protein</fullName>
    </submittedName>
</protein>
<dbReference type="AlphaFoldDB" id="A0A1E3T325"/>
<name>A0A1E3T325_9MYCO</name>
<dbReference type="STRING" id="243061.AWC25_23395"/>
<accession>A0A1E3T325</accession>
<dbReference type="RefSeq" id="WP_069399436.1">
    <property type="nucleotide sequence ID" value="NZ_JACKTB010000041.1"/>
</dbReference>
<organism evidence="2 3">
    <name type="scientific">Mycobacterium sherrisii</name>
    <dbReference type="NCBI Taxonomy" id="243061"/>
    <lineage>
        <taxon>Bacteria</taxon>
        <taxon>Bacillati</taxon>
        <taxon>Actinomycetota</taxon>
        <taxon>Actinomycetes</taxon>
        <taxon>Mycobacteriales</taxon>
        <taxon>Mycobacteriaceae</taxon>
        <taxon>Mycobacterium</taxon>
        <taxon>Mycobacterium simiae complex</taxon>
    </lineage>
</organism>
<dbReference type="PROSITE" id="PS51257">
    <property type="entry name" value="PROKAR_LIPOPROTEIN"/>
    <property type="match status" value="1"/>
</dbReference>
<keyword evidence="1" id="KW-0732">Signal</keyword>
<dbReference type="Proteomes" id="UP000094224">
    <property type="component" value="Unassembled WGS sequence"/>
</dbReference>
<evidence type="ECO:0000313" key="3">
    <source>
        <dbReference type="Proteomes" id="UP000094224"/>
    </source>
</evidence>
<keyword evidence="3" id="KW-1185">Reference proteome</keyword>
<reference evidence="3" key="1">
    <citation type="submission" date="2016-09" db="EMBL/GenBank/DDBJ databases">
        <authorList>
            <person name="Greninger A.L."/>
            <person name="Jerome K.R."/>
            <person name="Mcnair B."/>
            <person name="Wallis C."/>
            <person name="Fang F."/>
        </authorList>
    </citation>
    <scope>NUCLEOTIDE SEQUENCE [LARGE SCALE GENOMIC DNA]</scope>
    <source>
        <strain evidence="3">BC1_M4</strain>
    </source>
</reference>
<gene>
    <name evidence="2" type="ORF">BHQ21_05815</name>
</gene>
<comment type="caution">
    <text evidence="2">The sequence shown here is derived from an EMBL/GenBank/DDBJ whole genome shotgun (WGS) entry which is preliminary data.</text>
</comment>
<evidence type="ECO:0000256" key="1">
    <source>
        <dbReference type="SAM" id="SignalP"/>
    </source>
</evidence>
<feature type="signal peptide" evidence="1">
    <location>
        <begin position="1"/>
        <end position="19"/>
    </location>
</feature>
<dbReference type="EMBL" id="MIHC01000007">
    <property type="protein sequence ID" value="ODR08774.1"/>
    <property type="molecule type" value="Genomic_DNA"/>
</dbReference>
<dbReference type="OrthoDB" id="4412036at2"/>
<sequence>MKGALVAATGIIVAGCWIASLTTEPTAAADNPACTASTCAFLSPSRTISCEIDYQREPAVGDEAYCQTSDPPQSARLSAAGVVTSCTGVSCLGNAGEGTPTLAYDQTAGLGPFSCTSKPDGVTCTVSSGHGFTIAAAGIKTLG</sequence>
<evidence type="ECO:0000313" key="2">
    <source>
        <dbReference type="EMBL" id="ODR08774.1"/>
    </source>
</evidence>
<feature type="chain" id="PRO_5043144349" evidence="1">
    <location>
        <begin position="20"/>
        <end position="143"/>
    </location>
</feature>